<dbReference type="Proteomes" id="UP000317703">
    <property type="component" value="Segment"/>
</dbReference>
<proteinExistence type="predicted"/>
<reference evidence="2" key="1">
    <citation type="submission" date="2019-06" db="EMBL/GenBank/DDBJ databases">
        <title>Complete genome sequence of Aeromonas hydrophila bacteriophage PS1.</title>
        <authorList>
            <person name="Rai S."/>
            <person name="Tyagi A."/>
            <person name="Kumar N."/>
            <person name="Singh N."/>
        </authorList>
    </citation>
    <scope>NUCLEOTIDE SEQUENCE [LARGE SCALE GENOMIC DNA]</scope>
</reference>
<organism evidence="2 3">
    <name type="scientific">Aeromonas phage PS1</name>
    <dbReference type="NCBI Taxonomy" id="2591406"/>
    <lineage>
        <taxon>Viruses</taxon>
        <taxon>Duplodnaviria</taxon>
        <taxon>Heunggongvirae</taxon>
        <taxon>Uroviricota</taxon>
        <taxon>Caudoviricetes</taxon>
        <taxon>Chimalliviridae</taxon>
        <taxon>Ferozepurvirus</taxon>
        <taxon>Ferozepurvirus PS1</taxon>
    </lineage>
</organism>
<evidence type="ECO:0000259" key="1">
    <source>
        <dbReference type="Pfam" id="PF01966"/>
    </source>
</evidence>
<name>A0A514TUQ8_9CAUD</name>
<sequence>MNHEISLLEKVNDYYLKFKFLFRNVPINQPLLKFCVESISRNDKAHNLEHVFAVCKLAVDICEQEKMSGREKELVVLGALFHDLGCCYERSQHHVIGYGLTYEYLNRFCPFDYTSEEVMIIANAVLEHRSSNKNKPTNKVSEIVSIADSGRPKIKLYIQRCIQFREHRGDLDRLSTLEFFEEVKGHLVEKFGPDGYHWKSYPDLGLTYFDKEWKEFSSYLCKEREAEFDLLVKEVFDSLRE</sequence>
<dbReference type="GO" id="GO:0016787">
    <property type="term" value="F:hydrolase activity"/>
    <property type="evidence" value="ECO:0007669"/>
    <property type="project" value="UniProtKB-KW"/>
</dbReference>
<dbReference type="CDD" id="cd00077">
    <property type="entry name" value="HDc"/>
    <property type="match status" value="1"/>
</dbReference>
<dbReference type="EMBL" id="MN032614">
    <property type="protein sequence ID" value="QDJ96757.1"/>
    <property type="molecule type" value="Genomic_DNA"/>
</dbReference>
<accession>A0A514TUQ8</accession>
<evidence type="ECO:0000313" key="3">
    <source>
        <dbReference type="Proteomes" id="UP000317703"/>
    </source>
</evidence>
<dbReference type="InterPro" id="IPR006674">
    <property type="entry name" value="HD_domain"/>
</dbReference>
<keyword evidence="3" id="KW-1185">Reference proteome</keyword>
<evidence type="ECO:0000313" key="2">
    <source>
        <dbReference type="EMBL" id="QDJ96757.1"/>
    </source>
</evidence>
<dbReference type="InterPro" id="IPR003607">
    <property type="entry name" value="HD/PDEase_dom"/>
</dbReference>
<dbReference type="Gene3D" id="1.10.3210.10">
    <property type="entry name" value="Hypothetical protein af1432"/>
    <property type="match status" value="1"/>
</dbReference>
<dbReference type="SUPFAM" id="SSF109604">
    <property type="entry name" value="HD-domain/PDEase-like"/>
    <property type="match status" value="1"/>
</dbReference>
<feature type="domain" description="HD" evidence="1">
    <location>
        <begin position="48"/>
        <end position="149"/>
    </location>
</feature>
<gene>
    <name evidence="2" type="ORF">PS1_0246</name>
</gene>
<protein>
    <submittedName>
        <fullName evidence="2">Metal-dependent phosphohydrolase</fullName>
    </submittedName>
</protein>
<dbReference type="Pfam" id="PF01966">
    <property type="entry name" value="HD"/>
    <property type="match status" value="1"/>
</dbReference>